<evidence type="ECO:0000256" key="4">
    <source>
        <dbReference type="ARBA" id="ARBA00022771"/>
    </source>
</evidence>
<feature type="compositionally biased region" description="Low complexity" evidence="13">
    <location>
        <begin position="119"/>
        <end position="137"/>
    </location>
</feature>
<evidence type="ECO:0000256" key="7">
    <source>
        <dbReference type="ARBA" id="ARBA00023125"/>
    </source>
</evidence>
<keyword evidence="9 11" id="KW-0804">Transcription</keyword>
<comment type="similarity">
    <text evidence="2 11">Belongs to the type IV zinc-finger family. Class A subfamily.</text>
</comment>
<organism evidence="15 16">
    <name type="scientific">Striga asiatica</name>
    <name type="common">Asiatic witchweed</name>
    <name type="synonym">Buchnera asiatica</name>
    <dbReference type="NCBI Taxonomy" id="4170"/>
    <lineage>
        <taxon>Eukaryota</taxon>
        <taxon>Viridiplantae</taxon>
        <taxon>Streptophyta</taxon>
        <taxon>Embryophyta</taxon>
        <taxon>Tracheophyta</taxon>
        <taxon>Spermatophyta</taxon>
        <taxon>Magnoliopsida</taxon>
        <taxon>eudicotyledons</taxon>
        <taxon>Gunneridae</taxon>
        <taxon>Pentapetalae</taxon>
        <taxon>asterids</taxon>
        <taxon>lamiids</taxon>
        <taxon>Lamiales</taxon>
        <taxon>Orobanchaceae</taxon>
        <taxon>Buchnereae</taxon>
        <taxon>Striga</taxon>
    </lineage>
</organism>
<evidence type="ECO:0000256" key="13">
    <source>
        <dbReference type="SAM" id="MobiDB-lite"/>
    </source>
</evidence>
<reference evidence="16" key="1">
    <citation type="journal article" date="2019" name="Curr. Biol.">
        <title>Genome Sequence of Striga asiatica Provides Insight into the Evolution of Plant Parasitism.</title>
        <authorList>
            <person name="Yoshida S."/>
            <person name="Kim S."/>
            <person name="Wafula E.K."/>
            <person name="Tanskanen J."/>
            <person name="Kim Y.M."/>
            <person name="Honaas L."/>
            <person name="Yang Z."/>
            <person name="Spallek T."/>
            <person name="Conn C.E."/>
            <person name="Ichihashi Y."/>
            <person name="Cheong K."/>
            <person name="Cui S."/>
            <person name="Der J.P."/>
            <person name="Gundlach H."/>
            <person name="Jiao Y."/>
            <person name="Hori C."/>
            <person name="Ishida J.K."/>
            <person name="Kasahara H."/>
            <person name="Kiba T."/>
            <person name="Kim M.S."/>
            <person name="Koo N."/>
            <person name="Laohavisit A."/>
            <person name="Lee Y.H."/>
            <person name="Lumba S."/>
            <person name="McCourt P."/>
            <person name="Mortimer J.C."/>
            <person name="Mutuku J.M."/>
            <person name="Nomura T."/>
            <person name="Sasaki-Sekimoto Y."/>
            <person name="Seto Y."/>
            <person name="Wang Y."/>
            <person name="Wakatake T."/>
            <person name="Sakakibara H."/>
            <person name="Demura T."/>
            <person name="Yamaguchi S."/>
            <person name="Yoneyama K."/>
            <person name="Manabe R.I."/>
            <person name="Nelson D.C."/>
            <person name="Schulman A.H."/>
            <person name="Timko M.P."/>
            <person name="dePamphilis C.W."/>
            <person name="Choi D."/>
            <person name="Shirasu K."/>
        </authorList>
    </citation>
    <scope>NUCLEOTIDE SEQUENCE [LARGE SCALE GENOMIC DNA]</scope>
    <source>
        <strain evidence="16">cv. UVA1</strain>
    </source>
</reference>
<dbReference type="PROSITE" id="PS50114">
    <property type="entry name" value="GATA_ZN_FINGER_2"/>
    <property type="match status" value="1"/>
</dbReference>
<dbReference type="GO" id="GO:0043565">
    <property type="term" value="F:sequence-specific DNA binding"/>
    <property type="evidence" value="ECO:0007669"/>
    <property type="project" value="InterPro"/>
</dbReference>
<dbReference type="InterPro" id="IPR013088">
    <property type="entry name" value="Znf_NHR/GATA"/>
</dbReference>
<dbReference type="InterPro" id="IPR051140">
    <property type="entry name" value="GATA_TF"/>
</dbReference>
<evidence type="ECO:0000256" key="1">
    <source>
        <dbReference type="ARBA" id="ARBA00004123"/>
    </source>
</evidence>
<dbReference type="CDD" id="cd00202">
    <property type="entry name" value="ZnF_GATA"/>
    <property type="match status" value="1"/>
</dbReference>
<gene>
    <name evidence="15" type="ORF">STAS_30120</name>
</gene>
<evidence type="ECO:0000256" key="2">
    <source>
        <dbReference type="ARBA" id="ARBA00005694"/>
    </source>
</evidence>
<name>A0A5A7R8I3_STRAF</name>
<dbReference type="Proteomes" id="UP000325081">
    <property type="component" value="Unassembled WGS sequence"/>
</dbReference>
<dbReference type="InterPro" id="IPR016679">
    <property type="entry name" value="TF_GATA_pln"/>
</dbReference>
<keyword evidence="6 11" id="KW-0805">Transcription regulation</keyword>
<keyword evidence="8 11" id="KW-0010">Activator</keyword>
<dbReference type="SMART" id="SM00401">
    <property type="entry name" value="ZnF_GATA"/>
    <property type="match status" value="1"/>
</dbReference>
<accession>A0A5A7R8I3</accession>
<dbReference type="GO" id="GO:0030154">
    <property type="term" value="P:cell differentiation"/>
    <property type="evidence" value="ECO:0007669"/>
    <property type="project" value="TreeGrafter"/>
</dbReference>
<evidence type="ECO:0000256" key="5">
    <source>
        <dbReference type="ARBA" id="ARBA00022833"/>
    </source>
</evidence>
<protein>
    <recommendedName>
        <fullName evidence="11">GATA transcription factor</fullName>
    </recommendedName>
</protein>
<keyword evidence="16" id="KW-1185">Reference proteome</keyword>
<dbReference type="Gene3D" id="3.30.50.10">
    <property type="entry name" value="Erythroid Transcription Factor GATA-1, subunit A"/>
    <property type="match status" value="1"/>
</dbReference>
<dbReference type="EMBL" id="BKCP01010403">
    <property type="protein sequence ID" value="GER52664.1"/>
    <property type="molecule type" value="Genomic_DNA"/>
</dbReference>
<evidence type="ECO:0000259" key="14">
    <source>
        <dbReference type="PROSITE" id="PS50114"/>
    </source>
</evidence>
<comment type="function">
    <text evidence="11">Transcriptional activator that specifically binds 5'-GATA-3' or 5'-GAT-3' motifs within gene promoters.</text>
</comment>
<feature type="domain" description="GATA-type" evidence="14">
    <location>
        <begin position="190"/>
        <end position="226"/>
    </location>
</feature>
<dbReference type="PIRSF" id="PIRSF016992">
    <property type="entry name" value="TF_GATA_plant"/>
    <property type="match status" value="1"/>
</dbReference>
<dbReference type="PROSITE" id="PS00344">
    <property type="entry name" value="GATA_ZN_FINGER_1"/>
    <property type="match status" value="1"/>
</dbReference>
<dbReference type="AlphaFoldDB" id="A0A5A7R8I3"/>
<evidence type="ECO:0000313" key="16">
    <source>
        <dbReference type="Proteomes" id="UP000325081"/>
    </source>
</evidence>
<dbReference type="PANTHER" id="PTHR45658:SF124">
    <property type="entry name" value="GATA TRANSCRIPTION FACTOR 5-LIKE"/>
    <property type="match status" value="1"/>
</dbReference>
<dbReference type="GO" id="GO:0045893">
    <property type="term" value="P:positive regulation of DNA-templated transcription"/>
    <property type="evidence" value="ECO:0007669"/>
    <property type="project" value="InterPro"/>
</dbReference>
<dbReference type="PANTHER" id="PTHR45658">
    <property type="entry name" value="GATA TRANSCRIPTION FACTOR"/>
    <property type="match status" value="1"/>
</dbReference>
<keyword evidence="3" id="KW-0479">Metal-binding</keyword>
<dbReference type="SUPFAM" id="SSF57716">
    <property type="entry name" value="Glucocorticoid receptor-like (DNA-binding domain)"/>
    <property type="match status" value="1"/>
</dbReference>
<evidence type="ECO:0000256" key="10">
    <source>
        <dbReference type="ARBA" id="ARBA00023242"/>
    </source>
</evidence>
<comment type="subcellular location">
    <subcellularLocation>
        <location evidence="1 11">Nucleus</location>
    </subcellularLocation>
</comment>
<evidence type="ECO:0000256" key="9">
    <source>
        <dbReference type="ARBA" id="ARBA00023163"/>
    </source>
</evidence>
<keyword evidence="4 12" id="KW-0863">Zinc-finger</keyword>
<dbReference type="InterPro" id="IPR000679">
    <property type="entry name" value="Znf_GATA"/>
</dbReference>
<evidence type="ECO:0000256" key="6">
    <source>
        <dbReference type="ARBA" id="ARBA00023015"/>
    </source>
</evidence>
<proteinExistence type="inferred from homology"/>
<keyword evidence="10 11" id="KW-0539">Nucleus</keyword>
<sequence>MEYFSGDYAELSSADNVDFNATGAHFTVDDLLEFSKDDETIADAFPDGLAGNSGDSSTVTAVDSCNSSVSGSGGSASCRSFNEMQFSGDELCIPYDDLADLEWLSNFVEESFSAGGGTTVATNSSSSSSTLTTTTHYSPPPPPPLFFPADASVPGKARSKRSRAAPCDWSSRLFVLSPKAAPARRREPADAPGRRCLHCASEKTPQWRTGPMGPKTLCNACGVRYKSGRLVPEYRPAASPTFVSAKHSNSHRKVMELRRLKEVQIRRAHVNHQMFNGCDEFLIHQHSNINGLDFRHMI</sequence>
<keyword evidence="5" id="KW-0862">Zinc</keyword>
<evidence type="ECO:0000256" key="8">
    <source>
        <dbReference type="ARBA" id="ARBA00023159"/>
    </source>
</evidence>
<dbReference type="OrthoDB" id="2162994at2759"/>
<feature type="region of interest" description="Disordered" evidence="13">
    <location>
        <begin position="115"/>
        <end position="164"/>
    </location>
</feature>
<dbReference type="Pfam" id="PF00320">
    <property type="entry name" value="GATA"/>
    <property type="match status" value="1"/>
</dbReference>
<evidence type="ECO:0000256" key="11">
    <source>
        <dbReference type="PIRNR" id="PIRNR016992"/>
    </source>
</evidence>
<evidence type="ECO:0000256" key="12">
    <source>
        <dbReference type="PROSITE-ProRule" id="PRU00094"/>
    </source>
</evidence>
<comment type="caution">
    <text evidence="15">The sequence shown here is derived from an EMBL/GenBank/DDBJ whole genome shotgun (WGS) entry which is preliminary data.</text>
</comment>
<dbReference type="GO" id="GO:0008270">
    <property type="term" value="F:zinc ion binding"/>
    <property type="evidence" value="ECO:0007669"/>
    <property type="project" value="UniProtKB-KW"/>
</dbReference>
<dbReference type="GO" id="GO:0005634">
    <property type="term" value="C:nucleus"/>
    <property type="evidence" value="ECO:0007669"/>
    <property type="project" value="UniProtKB-SubCell"/>
</dbReference>
<evidence type="ECO:0000256" key="3">
    <source>
        <dbReference type="ARBA" id="ARBA00022723"/>
    </source>
</evidence>
<keyword evidence="7 11" id="KW-0238">DNA-binding</keyword>
<evidence type="ECO:0000313" key="15">
    <source>
        <dbReference type="EMBL" id="GER52664.1"/>
    </source>
</evidence>
<dbReference type="FunFam" id="3.30.50.10:FF:000018">
    <property type="entry name" value="GATA transcription factor"/>
    <property type="match status" value="1"/>
</dbReference>